<dbReference type="NCBIfam" id="TIGR01863">
    <property type="entry name" value="cas_Csd1"/>
    <property type="match status" value="1"/>
</dbReference>
<dbReference type="RefSeq" id="WP_320326012.1">
    <property type="nucleotide sequence ID" value="NZ_JALBUS010000011.1"/>
</dbReference>
<organism evidence="1 2">
    <name type="scientific">Absicoccus intestinalis</name>
    <dbReference type="NCBI Taxonomy" id="2926319"/>
    <lineage>
        <taxon>Bacteria</taxon>
        <taxon>Bacillati</taxon>
        <taxon>Bacillota</taxon>
        <taxon>Erysipelotrichia</taxon>
        <taxon>Erysipelotrichales</taxon>
        <taxon>Erysipelotrichaceae</taxon>
        <taxon>Absicoccus</taxon>
    </lineage>
</organism>
<proteinExistence type="predicted"/>
<evidence type="ECO:0000313" key="2">
    <source>
        <dbReference type="Proteomes" id="UP001285244"/>
    </source>
</evidence>
<sequence>MNWAQEMIRIYDTFHSSEDEMNPIFHEKFKAGIEITINAEGIMLNARNIENENQETLIPVTEKSAMRTSGIEPHPLCDQLQYIADDYSNQYFHNKNNEKVSFKDNSNRYKAYLDGLNEWAESQYSHPKVVAILKFIKKGNVFFQLKKIKVLDEDVEESKVKGILVRFIIQGCGKIEECWKDPDLIDCYINYYESKLKGSDISYLTGNNETKTDNFPKSIRYPGDGAKLLSVNSTDTNDFTFRGRFKTTNEILSIGSIDSQKMHNALKWLINQRGIRNNDYVTVVWETDFKTIPLPNQGTDDLFSNFFQMDQPIISNVDSKAIIQNLFTKEYKEKINPTSTVYLLSFDSATKGRLSLVQQATLQSSQYLANLEDWHVGAEWKHKRSKKNLKTYTYIGVPNVNQIVYSIYGHESDTGMDIKGSETYVNRQVQRLFTCIVLKRPIPKDFVKKAVLRASMPEAFKNQINWEKVLSIACSLVKKEHFEKKEEFTLALETGELGKRRDYLYGRLLAIADVIEKSRLRNQNVDRPTNAMRYMNMFSKHPYRTWTIIHENILPYLNGYNEAIRTYYLNLIQSVMIDFKEGDFENDKPLNGLYLLGYYCQHDDIYSKWQEKKQHEINNTERESE</sequence>
<evidence type="ECO:0000313" key="1">
    <source>
        <dbReference type="EMBL" id="MDX8417735.1"/>
    </source>
</evidence>
<reference evidence="1 2" key="1">
    <citation type="submission" date="2022-03" db="EMBL/GenBank/DDBJ databases">
        <title>Novel taxa within the pig intestine.</title>
        <authorList>
            <person name="Wylensek D."/>
            <person name="Bishof K."/>
            <person name="Afrizal A."/>
            <person name="Clavel T."/>
        </authorList>
    </citation>
    <scope>NUCLEOTIDE SEQUENCE [LARGE SCALE GENOMIC DNA]</scope>
    <source>
        <strain evidence="1 2">Cla-KB-P134</strain>
    </source>
</reference>
<dbReference type="EMBL" id="JALBUS010000011">
    <property type="protein sequence ID" value="MDX8417735.1"/>
    <property type="molecule type" value="Genomic_DNA"/>
</dbReference>
<protein>
    <submittedName>
        <fullName evidence="1">Type I-C CRISPR-associated protein Cas8c/Csd1</fullName>
    </submittedName>
</protein>
<dbReference type="InterPro" id="IPR010144">
    <property type="entry name" value="CRISPR-assoc_prot_Csd1-typ"/>
</dbReference>
<accession>A0ABU4WME8</accession>
<comment type="caution">
    <text evidence="1">The sequence shown here is derived from an EMBL/GenBank/DDBJ whole genome shotgun (WGS) entry which is preliminary data.</text>
</comment>
<gene>
    <name evidence="1" type="primary">cas8c</name>
    <name evidence="1" type="ORF">MOZ64_07760</name>
</gene>
<name>A0ABU4WME8_9FIRM</name>
<dbReference type="Pfam" id="PF09709">
    <property type="entry name" value="Cas_Csd1"/>
    <property type="match status" value="1"/>
</dbReference>
<dbReference type="Proteomes" id="UP001285244">
    <property type="component" value="Unassembled WGS sequence"/>
</dbReference>
<keyword evidence="2" id="KW-1185">Reference proteome</keyword>